<dbReference type="PANTHER" id="PTHR34220">
    <property type="entry name" value="SENSOR HISTIDINE KINASE YPDA"/>
    <property type="match status" value="1"/>
</dbReference>
<accession>A0ABX1ZVE7</accession>
<dbReference type="InterPro" id="IPR003594">
    <property type="entry name" value="HATPase_dom"/>
</dbReference>
<comment type="subcellular location">
    <subcellularLocation>
        <location evidence="1">Cell membrane</location>
        <topology evidence="1">Multi-pass membrane protein</topology>
    </subcellularLocation>
</comment>
<feature type="transmembrane region" description="Helical" evidence="12">
    <location>
        <begin position="285"/>
        <end position="303"/>
    </location>
</feature>
<evidence type="ECO:0000256" key="7">
    <source>
        <dbReference type="ARBA" id="ARBA00022777"/>
    </source>
</evidence>
<dbReference type="InterPro" id="IPR010559">
    <property type="entry name" value="Sig_transdc_His_kin_internal"/>
</dbReference>
<evidence type="ECO:0000256" key="1">
    <source>
        <dbReference type="ARBA" id="ARBA00004651"/>
    </source>
</evidence>
<keyword evidence="7" id="KW-0418">Kinase</keyword>
<keyword evidence="9 12" id="KW-1133">Transmembrane helix</keyword>
<dbReference type="PANTHER" id="PTHR34220:SF11">
    <property type="entry name" value="SENSOR PROTEIN KINASE HPTS"/>
    <property type="match status" value="1"/>
</dbReference>
<comment type="caution">
    <text evidence="14">The sequence shown here is derived from an EMBL/GenBank/DDBJ whole genome shotgun (WGS) entry which is preliminary data.</text>
</comment>
<dbReference type="Gene3D" id="6.10.340.10">
    <property type="match status" value="1"/>
</dbReference>
<keyword evidence="5 12" id="KW-0812">Transmembrane</keyword>
<keyword evidence="6" id="KW-0547">Nucleotide-binding</keyword>
<feature type="transmembrane region" description="Helical" evidence="12">
    <location>
        <begin position="20"/>
        <end position="38"/>
    </location>
</feature>
<evidence type="ECO:0000256" key="9">
    <source>
        <dbReference type="ARBA" id="ARBA00022989"/>
    </source>
</evidence>
<keyword evidence="8" id="KW-0067">ATP-binding</keyword>
<dbReference type="SUPFAM" id="SSF158472">
    <property type="entry name" value="HAMP domain-like"/>
    <property type="match status" value="1"/>
</dbReference>
<feature type="transmembrane region" description="Helical" evidence="12">
    <location>
        <begin position="315"/>
        <end position="337"/>
    </location>
</feature>
<dbReference type="PROSITE" id="PS50885">
    <property type="entry name" value="HAMP"/>
    <property type="match status" value="1"/>
</dbReference>
<evidence type="ECO:0000313" key="14">
    <source>
        <dbReference type="EMBL" id="NOV04017.1"/>
    </source>
</evidence>
<dbReference type="Proteomes" id="UP000618579">
    <property type="component" value="Unassembled WGS sequence"/>
</dbReference>
<name>A0ABX1ZVE7_9BACL</name>
<dbReference type="Gene3D" id="3.30.565.10">
    <property type="entry name" value="Histidine kinase-like ATPase, C-terminal domain"/>
    <property type="match status" value="1"/>
</dbReference>
<dbReference type="Pfam" id="PF02518">
    <property type="entry name" value="HATPase_c"/>
    <property type="match status" value="1"/>
</dbReference>
<sequence length="618" mass="70376">MKSARMMYANLSLRVRLTSSYIALIVVSMTVLGVGYYVKSSEVILKNASGTYLGLVKSSNQSLDAKFASVEQSAINMHLDEDLFNVFNTTDLQKKYLDYENDRKVTRVLQKYFPTSEDVYSVNLATKEYTFGGNPNFWIPKKDFSASDIYQIGINSIDRTLWVPTYNLLEKFYASSAVSSTKDQYVFTATRLINLSHVANNLLRSMDKDAERPILLVNFQESMISRAFKESLVVKDSYYYVLTGDNAVVSTSNQAGLRPVSQEWINNAIARKSGTEFVQVDGKKMVVCFDVIATTGWLSAVFIPYDNLLKTMPNMFSYTLYSTILVIVLSIFLASFFSSRITMPLKKLMWGIKQIGEGNFNTRIDTYGTSEVNLIIHKFNQMNDKIQVLIEENYETHLKEMEAELKALNFQFNPHFLYNTLNIINYLAIENKQTVISNMLVELSEMLEYTAKKSGEVAFSEDVKYLQNYDYIMRQRFEDKFQIEYQIDPALYRYTVPKFFLQPFMENALIHALEDRETGGWIRVSGRIAGTTRIFTIEDNGKGMDPDTLMRVLATIDDPVSMSKSIGIANVNKRVKLIYGSQYGVEIQSQGNKGTKITITLPLPPDSNSKLYEEGGES</sequence>
<evidence type="ECO:0000256" key="3">
    <source>
        <dbReference type="ARBA" id="ARBA00022553"/>
    </source>
</evidence>
<keyword evidence="4" id="KW-0808">Transferase</keyword>
<evidence type="ECO:0000256" key="6">
    <source>
        <dbReference type="ARBA" id="ARBA00022741"/>
    </source>
</evidence>
<dbReference type="SUPFAM" id="SSF55874">
    <property type="entry name" value="ATPase domain of HSP90 chaperone/DNA topoisomerase II/histidine kinase"/>
    <property type="match status" value="1"/>
</dbReference>
<evidence type="ECO:0000256" key="8">
    <source>
        <dbReference type="ARBA" id="ARBA00022840"/>
    </source>
</evidence>
<dbReference type="Gene3D" id="3.30.450.20">
    <property type="entry name" value="PAS domain"/>
    <property type="match status" value="1"/>
</dbReference>
<evidence type="ECO:0000256" key="10">
    <source>
        <dbReference type="ARBA" id="ARBA00023012"/>
    </source>
</evidence>
<dbReference type="InterPro" id="IPR036890">
    <property type="entry name" value="HATPase_C_sf"/>
</dbReference>
<dbReference type="CDD" id="cd06225">
    <property type="entry name" value="HAMP"/>
    <property type="match status" value="1"/>
</dbReference>
<dbReference type="InterPro" id="IPR050640">
    <property type="entry name" value="Bact_2-comp_sensor_kinase"/>
</dbReference>
<dbReference type="InterPro" id="IPR003660">
    <property type="entry name" value="HAMP_dom"/>
</dbReference>
<dbReference type="SMART" id="SM00304">
    <property type="entry name" value="HAMP"/>
    <property type="match status" value="1"/>
</dbReference>
<keyword evidence="10" id="KW-0902">Two-component regulatory system</keyword>
<evidence type="ECO:0000256" key="4">
    <source>
        <dbReference type="ARBA" id="ARBA00022679"/>
    </source>
</evidence>
<dbReference type="RefSeq" id="WP_171686824.1">
    <property type="nucleotide sequence ID" value="NZ_WHNZ01000076.1"/>
</dbReference>
<protein>
    <submittedName>
        <fullName evidence="14">HAMP domain-containing protein</fullName>
    </submittedName>
</protein>
<reference evidence="14 15" key="1">
    <citation type="submission" date="2019-10" db="EMBL/GenBank/DDBJ databases">
        <title>Description of Paenibacillus pedi sp. nov.</title>
        <authorList>
            <person name="Carlier A."/>
            <person name="Qi S."/>
        </authorList>
    </citation>
    <scope>NUCLEOTIDE SEQUENCE [LARGE SCALE GENOMIC DNA]</scope>
    <source>
        <strain evidence="14 15">LMG 31457</strain>
    </source>
</reference>
<dbReference type="EMBL" id="WHNZ01000076">
    <property type="protein sequence ID" value="NOV04017.1"/>
    <property type="molecule type" value="Genomic_DNA"/>
</dbReference>
<organism evidence="14 15">
    <name type="scientific">Paenibacillus planticolens</name>
    <dbReference type="NCBI Taxonomy" id="2654976"/>
    <lineage>
        <taxon>Bacteria</taxon>
        <taxon>Bacillati</taxon>
        <taxon>Bacillota</taxon>
        <taxon>Bacilli</taxon>
        <taxon>Bacillales</taxon>
        <taxon>Paenibacillaceae</taxon>
        <taxon>Paenibacillus</taxon>
    </lineage>
</organism>
<evidence type="ECO:0000313" key="15">
    <source>
        <dbReference type="Proteomes" id="UP000618579"/>
    </source>
</evidence>
<feature type="domain" description="HAMP" evidence="13">
    <location>
        <begin position="339"/>
        <end position="391"/>
    </location>
</feature>
<evidence type="ECO:0000256" key="2">
    <source>
        <dbReference type="ARBA" id="ARBA00022475"/>
    </source>
</evidence>
<gene>
    <name evidence="14" type="ORF">GC097_28935</name>
</gene>
<evidence type="ECO:0000256" key="5">
    <source>
        <dbReference type="ARBA" id="ARBA00022692"/>
    </source>
</evidence>
<keyword evidence="11 12" id="KW-0472">Membrane</keyword>
<keyword evidence="2" id="KW-1003">Cell membrane</keyword>
<evidence type="ECO:0000259" key="13">
    <source>
        <dbReference type="PROSITE" id="PS50885"/>
    </source>
</evidence>
<proteinExistence type="predicted"/>
<dbReference type="SMART" id="SM00387">
    <property type="entry name" value="HATPase_c"/>
    <property type="match status" value="1"/>
</dbReference>
<keyword evidence="3" id="KW-0597">Phosphoprotein</keyword>
<keyword evidence="15" id="KW-1185">Reference proteome</keyword>
<evidence type="ECO:0000256" key="11">
    <source>
        <dbReference type="ARBA" id="ARBA00023136"/>
    </source>
</evidence>
<evidence type="ECO:0000256" key="12">
    <source>
        <dbReference type="SAM" id="Phobius"/>
    </source>
</evidence>
<dbReference type="Pfam" id="PF00672">
    <property type="entry name" value="HAMP"/>
    <property type="match status" value="1"/>
</dbReference>
<dbReference type="Pfam" id="PF06580">
    <property type="entry name" value="His_kinase"/>
    <property type="match status" value="1"/>
</dbReference>